<dbReference type="InterPro" id="IPR050109">
    <property type="entry name" value="HTH-type_TetR-like_transc_reg"/>
</dbReference>
<reference evidence="6" key="1">
    <citation type="submission" date="2024-05" db="EMBL/GenBank/DDBJ databases">
        <title>30 novel species of actinomycetes from the DSMZ collection.</title>
        <authorList>
            <person name="Nouioui I."/>
        </authorList>
    </citation>
    <scope>NUCLEOTIDE SEQUENCE</scope>
    <source>
        <strain evidence="6">DSM 40712</strain>
    </source>
</reference>
<proteinExistence type="predicted"/>
<gene>
    <name evidence="6" type="ORF">RM812_40875</name>
</gene>
<evidence type="ECO:0000256" key="1">
    <source>
        <dbReference type="ARBA" id="ARBA00023015"/>
    </source>
</evidence>
<dbReference type="InterPro" id="IPR036271">
    <property type="entry name" value="Tet_transcr_reg_TetR-rel_C_sf"/>
</dbReference>
<evidence type="ECO:0000256" key="3">
    <source>
        <dbReference type="ARBA" id="ARBA00023163"/>
    </source>
</evidence>
<feature type="DNA-binding region" description="H-T-H motif" evidence="4">
    <location>
        <begin position="37"/>
        <end position="56"/>
    </location>
</feature>
<accession>A0ABU3B2Z7</accession>
<keyword evidence="1" id="KW-0805">Transcription regulation</keyword>
<dbReference type="Pfam" id="PF00440">
    <property type="entry name" value="TetR_N"/>
    <property type="match status" value="1"/>
</dbReference>
<dbReference type="PROSITE" id="PS50977">
    <property type="entry name" value="HTH_TETR_2"/>
    <property type="match status" value="1"/>
</dbReference>
<feature type="domain" description="HTH tetR-type" evidence="5">
    <location>
        <begin position="15"/>
        <end position="74"/>
    </location>
</feature>
<sequence length="193" mass="21075">MTESPRQRPMRADARRNYERIVAAAQEVFAVDGADASLEEIARRAGVGSATLHRHFPTRRSLLEVVFHDRVEALCARAREHAERSAPGDALIAWLRDLNIYAAASRGLASSLLRDGRDADLLQQNDDCRAMITAAAGELLHGAQRAGSLRPGVQTEDLLTLVNAISLATEHHGDDAQANRLLDLAVDGIRMPR</sequence>
<dbReference type="Gene3D" id="1.10.357.10">
    <property type="entry name" value="Tetracycline Repressor, domain 2"/>
    <property type="match status" value="1"/>
</dbReference>
<comment type="caution">
    <text evidence="6">The sequence shown here is derived from an EMBL/GenBank/DDBJ whole genome shotgun (WGS) entry which is preliminary data.</text>
</comment>
<dbReference type="Pfam" id="PF21597">
    <property type="entry name" value="TetR_C_43"/>
    <property type="match status" value="1"/>
</dbReference>
<dbReference type="Proteomes" id="UP001180724">
    <property type="component" value="Unassembled WGS sequence"/>
</dbReference>
<dbReference type="InterPro" id="IPR049445">
    <property type="entry name" value="TetR_SbtR-like_C"/>
</dbReference>
<evidence type="ECO:0000313" key="6">
    <source>
        <dbReference type="EMBL" id="MDT0616445.1"/>
    </source>
</evidence>
<dbReference type="RefSeq" id="WP_311585897.1">
    <property type="nucleotide sequence ID" value="NZ_JAVRFH010000146.1"/>
</dbReference>
<evidence type="ECO:0000256" key="2">
    <source>
        <dbReference type="ARBA" id="ARBA00023125"/>
    </source>
</evidence>
<keyword evidence="2 4" id="KW-0238">DNA-binding</keyword>
<dbReference type="PANTHER" id="PTHR30055:SF234">
    <property type="entry name" value="HTH-TYPE TRANSCRIPTIONAL REGULATOR BETI"/>
    <property type="match status" value="1"/>
</dbReference>
<dbReference type="PRINTS" id="PR00455">
    <property type="entry name" value="HTHTETR"/>
</dbReference>
<protein>
    <submittedName>
        <fullName evidence="6">Helix-turn-helix domain-containing protein</fullName>
    </submittedName>
</protein>
<dbReference type="SUPFAM" id="SSF46689">
    <property type="entry name" value="Homeodomain-like"/>
    <property type="match status" value="1"/>
</dbReference>
<evidence type="ECO:0000256" key="4">
    <source>
        <dbReference type="PROSITE-ProRule" id="PRU00335"/>
    </source>
</evidence>
<dbReference type="InterPro" id="IPR001647">
    <property type="entry name" value="HTH_TetR"/>
</dbReference>
<keyword evidence="7" id="KW-1185">Reference proteome</keyword>
<organism evidence="6 7">
    <name type="scientific">Streptomyces lancefieldiae</name>
    <dbReference type="NCBI Taxonomy" id="3075520"/>
    <lineage>
        <taxon>Bacteria</taxon>
        <taxon>Bacillati</taxon>
        <taxon>Actinomycetota</taxon>
        <taxon>Actinomycetes</taxon>
        <taxon>Kitasatosporales</taxon>
        <taxon>Streptomycetaceae</taxon>
        <taxon>Streptomyces</taxon>
    </lineage>
</organism>
<dbReference type="PANTHER" id="PTHR30055">
    <property type="entry name" value="HTH-TYPE TRANSCRIPTIONAL REGULATOR RUTR"/>
    <property type="match status" value="1"/>
</dbReference>
<keyword evidence="3" id="KW-0804">Transcription</keyword>
<dbReference type="EMBL" id="JAVRFH010000146">
    <property type="protein sequence ID" value="MDT0616445.1"/>
    <property type="molecule type" value="Genomic_DNA"/>
</dbReference>
<name>A0ABU3B2Z7_9ACTN</name>
<evidence type="ECO:0000259" key="5">
    <source>
        <dbReference type="PROSITE" id="PS50977"/>
    </source>
</evidence>
<dbReference type="SUPFAM" id="SSF48498">
    <property type="entry name" value="Tetracyclin repressor-like, C-terminal domain"/>
    <property type="match status" value="1"/>
</dbReference>
<dbReference type="InterPro" id="IPR009057">
    <property type="entry name" value="Homeodomain-like_sf"/>
</dbReference>
<evidence type="ECO:0000313" key="7">
    <source>
        <dbReference type="Proteomes" id="UP001180724"/>
    </source>
</evidence>